<dbReference type="RefSeq" id="WP_343925319.1">
    <property type="nucleotide sequence ID" value="NZ_BAAAIR010000045.1"/>
</dbReference>
<organism evidence="1 2">
    <name type="scientific">Brachybacterium tyrofermentans</name>
    <dbReference type="NCBI Taxonomy" id="47848"/>
    <lineage>
        <taxon>Bacteria</taxon>
        <taxon>Bacillati</taxon>
        <taxon>Actinomycetota</taxon>
        <taxon>Actinomycetes</taxon>
        <taxon>Micrococcales</taxon>
        <taxon>Dermabacteraceae</taxon>
        <taxon>Brachybacterium</taxon>
    </lineage>
</organism>
<accession>A0ABW0FAM2</accession>
<evidence type="ECO:0000313" key="2">
    <source>
        <dbReference type="Proteomes" id="UP001595937"/>
    </source>
</evidence>
<dbReference type="GeneID" id="303298294"/>
<keyword evidence="2" id="KW-1185">Reference proteome</keyword>
<comment type="caution">
    <text evidence="1">The sequence shown here is derived from an EMBL/GenBank/DDBJ whole genome shotgun (WGS) entry which is preliminary data.</text>
</comment>
<evidence type="ECO:0008006" key="3">
    <source>
        <dbReference type="Google" id="ProtNLM"/>
    </source>
</evidence>
<evidence type="ECO:0000313" key="1">
    <source>
        <dbReference type="EMBL" id="MFC5295974.1"/>
    </source>
</evidence>
<protein>
    <recommendedName>
        <fullName evidence="3">Tetratricopeptide repeat protein</fullName>
    </recommendedName>
</protein>
<name>A0ABW0FAM2_9MICO</name>
<proteinExistence type="predicted"/>
<reference evidence="2" key="1">
    <citation type="journal article" date="2019" name="Int. J. Syst. Evol. Microbiol.">
        <title>The Global Catalogue of Microorganisms (GCM) 10K type strain sequencing project: providing services to taxonomists for standard genome sequencing and annotation.</title>
        <authorList>
            <consortium name="The Broad Institute Genomics Platform"/>
            <consortium name="The Broad Institute Genome Sequencing Center for Infectious Disease"/>
            <person name="Wu L."/>
            <person name="Ma J."/>
        </authorList>
    </citation>
    <scope>NUCLEOTIDE SEQUENCE [LARGE SCALE GENOMIC DNA]</scope>
    <source>
        <strain evidence="2">CGMCC 1.16455</strain>
    </source>
</reference>
<sequence length="96" mass="10529">MSTPQQRVHDTTRRLLELLASDDSHTPALVPEAIALRTELAVATAETGQLEDAFVQVDELLKDAQREYGPDHELVGPVRAAVSRVETLARRALDEG</sequence>
<dbReference type="Proteomes" id="UP001595937">
    <property type="component" value="Unassembled WGS sequence"/>
</dbReference>
<dbReference type="EMBL" id="JBHSLN010000003">
    <property type="protein sequence ID" value="MFC5295974.1"/>
    <property type="molecule type" value="Genomic_DNA"/>
</dbReference>
<gene>
    <name evidence="1" type="ORF">ACFPK8_00435</name>
</gene>